<evidence type="ECO:0000256" key="1">
    <source>
        <dbReference type="SAM" id="MobiDB-lite"/>
    </source>
</evidence>
<dbReference type="AlphaFoldDB" id="A0A392NRB0"/>
<sequence>YLEAQRCPAPGNSMEEGKEGFNKDDPVSQLEEQKAEWKRNNDTGSNVKPTS</sequence>
<feature type="non-terminal residue" evidence="2">
    <location>
        <position position="1"/>
    </location>
</feature>
<proteinExistence type="predicted"/>
<comment type="caution">
    <text evidence="2">The sequence shown here is derived from an EMBL/GenBank/DDBJ whole genome shotgun (WGS) entry which is preliminary data.</text>
</comment>
<reference evidence="2 3" key="1">
    <citation type="journal article" date="2018" name="Front. Plant Sci.">
        <title>Red Clover (Trifolium pratense) and Zigzag Clover (T. medium) - A Picture of Genomic Similarities and Differences.</title>
        <authorList>
            <person name="Dluhosova J."/>
            <person name="Istvanek J."/>
            <person name="Nedelnik J."/>
            <person name="Repkova J."/>
        </authorList>
    </citation>
    <scope>NUCLEOTIDE SEQUENCE [LARGE SCALE GENOMIC DNA]</scope>
    <source>
        <strain evidence="3">cv. 10/8</strain>
        <tissue evidence="2">Leaf</tissue>
    </source>
</reference>
<feature type="compositionally biased region" description="Basic and acidic residues" evidence="1">
    <location>
        <begin position="15"/>
        <end position="41"/>
    </location>
</feature>
<protein>
    <submittedName>
        <fullName evidence="2">Uncharacterized protein</fullName>
    </submittedName>
</protein>
<feature type="region of interest" description="Disordered" evidence="1">
    <location>
        <begin position="1"/>
        <end position="51"/>
    </location>
</feature>
<feature type="compositionally biased region" description="Polar residues" evidence="1">
    <location>
        <begin position="42"/>
        <end position="51"/>
    </location>
</feature>
<organism evidence="2 3">
    <name type="scientific">Trifolium medium</name>
    <dbReference type="NCBI Taxonomy" id="97028"/>
    <lineage>
        <taxon>Eukaryota</taxon>
        <taxon>Viridiplantae</taxon>
        <taxon>Streptophyta</taxon>
        <taxon>Embryophyta</taxon>
        <taxon>Tracheophyta</taxon>
        <taxon>Spermatophyta</taxon>
        <taxon>Magnoliopsida</taxon>
        <taxon>eudicotyledons</taxon>
        <taxon>Gunneridae</taxon>
        <taxon>Pentapetalae</taxon>
        <taxon>rosids</taxon>
        <taxon>fabids</taxon>
        <taxon>Fabales</taxon>
        <taxon>Fabaceae</taxon>
        <taxon>Papilionoideae</taxon>
        <taxon>50 kb inversion clade</taxon>
        <taxon>NPAAA clade</taxon>
        <taxon>Hologalegina</taxon>
        <taxon>IRL clade</taxon>
        <taxon>Trifolieae</taxon>
        <taxon>Trifolium</taxon>
    </lineage>
</organism>
<dbReference type="Proteomes" id="UP000265520">
    <property type="component" value="Unassembled WGS sequence"/>
</dbReference>
<dbReference type="EMBL" id="LXQA010047597">
    <property type="protein sequence ID" value="MCI01934.1"/>
    <property type="molecule type" value="Genomic_DNA"/>
</dbReference>
<evidence type="ECO:0000313" key="2">
    <source>
        <dbReference type="EMBL" id="MCI01934.1"/>
    </source>
</evidence>
<evidence type="ECO:0000313" key="3">
    <source>
        <dbReference type="Proteomes" id="UP000265520"/>
    </source>
</evidence>
<keyword evidence="3" id="KW-1185">Reference proteome</keyword>
<name>A0A392NRB0_9FABA</name>
<accession>A0A392NRB0</accession>